<comment type="similarity">
    <text evidence="3">Belongs to the HAD-like hydrolase superfamily. CbbY/CbbZ/Gph/YieH family.</text>
</comment>
<dbReference type="EMBL" id="JBHUII010000011">
    <property type="protein sequence ID" value="MFD2207360.1"/>
    <property type="molecule type" value="Genomic_DNA"/>
</dbReference>
<reference evidence="6" key="1">
    <citation type="journal article" date="2019" name="Int. J. Syst. Evol. Microbiol.">
        <title>The Global Catalogue of Microorganisms (GCM) 10K type strain sequencing project: providing services to taxonomists for standard genome sequencing and annotation.</title>
        <authorList>
            <consortium name="The Broad Institute Genomics Platform"/>
            <consortium name="The Broad Institute Genome Sequencing Center for Infectious Disease"/>
            <person name="Wu L."/>
            <person name="Ma J."/>
        </authorList>
    </citation>
    <scope>NUCLEOTIDE SEQUENCE [LARGE SCALE GENOMIC DNA]</scope>
    <source>
        <strain evidence="6">CGMCC 4.7192</strain>
    </source>
</reference>
<comment type="caution">
    <text evidence="5">The sequence shown here is derived from an EMBL/GenBank/DDBJ whole genome shotgun (WGS) entry which is preliminary data.</text>
</comment>
<accession>A0ABW5BPI0</accession>
<dbReference type="Gene3D" id="1.10.150.730">
    <property type="match status" value="1"/>
</dbReference>
<proteinExistence type="inferred from homology"/>
<keyword evidence="6" id="KW-1185">Reference proteome</keyword>
<organism evidence="5 6">
    <name type="scientific">Kiloniella antarctica</name>
    <dbReference type="NCBI Taxonomy" id="1550907"/>
    <lineage>
        <taxon>Bacteria</taxon>
        <taxon>Pseudomonadati</taxon>
        <taxon>Pseudomonadota</taxon>
        <taxon>Alphaproteobacteria</taxon>
        <taxon>Rhodospirillales</taxon>
        <taxon>Kiloniellaceae</taxon>
        <taxon>Kiloniella</taxon>
    </lineage>
</organism>
<dbReference type="EC" id="3.1.3.18" evidence="4"/>
<gene>
    <name evidence="5" type="ORF">ACFSKO_17175</name>
</gene>
<dbReference type="SFLD" id="SFLDS00003">
    <property type="entry name" value="Haloacid_Dehalogenase"/>
    <property type="match status" value="1"/>
</dbReference>
<name>A0ABW5BPI0_9PROT</name>
<dbReference type="InterPro" id="IPR023214">
    <property type="entry name" value="HAD_sf"/>
</dbReference>
<dbReference type="Proteomes" id="UP001597294">
    <property type="component" value="Unassembled WGS sequence"/>
</dbReference>
<dbReference type="RefSeq" id="WP_380253901.1">
    <property type="nucleotide sequence ID" value="NZ_JBHUII010000011.1"/>
</dbReference>
<dbReference type="InterPro" id="IPR050155">
    <property type="entry name" value="HAD-like_hydrolase_sf"/>
</dbReference>
<evidence type="ECO:0000256" key="2">
    <source>
        <dbReference type="ARBA" id="ARBA00004818"/>
    </source>
</evidence>
<dbReference type="Gene3D" id="3.40.50.1000">
    <property type="entry name" value="HAD superfamily/HAD-like"/>
    <property type="match status" value="1"/>
</dbReference>
<sequence length="215" mass="23872">MSLPFPKAVIFDWDNTLIDSWITIHHALSVTFKEMGRTPWTLEEAKGRVRASARDSFPVIFGADSDIATKIFYNTYEANHLDVLTPLPYAKELLDSLKKANVYLAIVSNKQGVILRKEVEHLGWGSYFNQVIGANDAAQDKPNPMGVALALEGSGLHPDQSVWFVGDTDIDLQCAHNAKCYPVLVRPTAPVQGEFDNIEPAQYFTSCLDIMNSLS</sequence>
<dbReference type="InterPro" id="IPR006439">
    <property type="entry name" value="HAD-SF_hydro_IA"/>
</dbReference>
<evidence type="ECO:0000313" key="5">
    <source>
        <dbReference type="EMBL" id="MFD2207360.1"/>
    </source>
</evidence>
<comment type="catalytic activity">
    <reaction evidence="1">
        <text>2-phosphoglycolate + H2O = glycolate + phosphate</text>
        <dbReference type="Rhea" id="RHEA:14369"/>
        <dbReference type="ChEBI" id="CHEBI:15377"/>
        <dbReference type="ChEBI" id="CHEBI:29805"/>
        <dbReference type="ChEBI" id="CHEBI:43474"/>
        <dbReference type="ChEBI" id="CHEBI:58033"/>
        <dbReference type="EC" id="3.1.3.18"/>
    </reaction>
</comment>
<dbReference type="InterPro" id="IPR041492">
    <property type="entry name" value="HAD_2"/>
</dbReference>
<dbReference type="NCBIfam" id="TIGR01549">
    <property type="entry name" value="HAD-SF-IA-v1"/>
    <property type="match status" value="1"/>
</dbReference>
<protein>
    <recommendedName>
        <fullName evidence="4">phosphoglycolate phosphatase</fullName>
        <ecNumber evidence="4">3.1.3.18</ecNumber>
    </recommendedName>
</protein>
<evidence type="ECO:0000313" key="6">
    <source>
        <dbReference type="Proteomes" id="UP001597294"/>
    </source>
</evidence>
<dbReference type="Pfam" id="PF13419">
    <property type="entry name" value="HAD_2"/>
    <property type="match status" value="1"/>
</dbReference>
<dbReference type="PANTHER" id="PTHR43434">
    <property type="entry name" value="PHOSPHOGLYCOLATE PHOSPHATASE"/>
    <property type="match status" value="1"/>
</dbReference>
<dbReference type="SUPFAM" id="SSF56784">
    <property type="entry name" value="HAD-like"/>
    <property type="match status" value="1"/>
</dbReference>
<dbReference type="GO" id="GO:0016787">
    <property type="term" value="F:hydrolase activity"/>
    <property type="evidence" value="ECO:0007669"/>
    <property type="project" value="UniProtKB-KW"/>
</dbReference>
<evidence type="ECO:0000256" key="3">
    <source>
        <dbReference type="ARBA" id="ARBA00006171"/>
    </source>
</evidence>
<evidence type="ECO:0000256" key="1">
    <source>
        <dbReference type="ARBA" id="ARBA00000830"/>
    </source>
</evidence>
<dbReference type="SFLD" id="SFLDG01129">
    <property type="entry name" value="C1.5:_HAD__Beta-PGM__Phosphata"/>
    <property type="match status" value="1"/>
</dbReference>
<dbReference type="InterPro" id="IPR036412">
    <property type="entry name" value="HAD-like_sf"/>
</dbReference>
<evidence type="ECO:0000256" key="4">
    <source>
        <dbReference type="ARBA" id="ARBA00013078"/>
    </source>
</evidence>
<dbReference type="PRINTS" id="PR00413">
    <property type="entry name" value="HADHALOGNASE"/>
</dbReference>
<comment type="pathway">
    <text evidence="2">Organic acid metabolism; glycolate biosynthesis; glycolate from 2-phosphoglycolate: step 1/1.</text>
</comment>
<keyword evidence="5" id="KW-0378">Hydrolase</keyword>
<dbReference type="PANTHER" id="PTHR43434:SF1">
    <property type="entry name" value="PHOSPHOGLYCOLATE PHOSPHATASE"/>
    <property type="match status" value="1"/>
</dbReference>